<protein>
    <submittedName>
        <fullName evidence="2">Uncharacterized protein</fullName>
    </submittedName>
</protein>
<name>A0AA89BTI6_PINIB</name>
<evidence type="ECO:0000256" key="1">
    <source>
        <dbReference type="SAM" id="MobiDB-lite"/>
    </source>
</evidence>
<dbReference type="EMBL" id="VSWD01000008">
    <property type="protein sequence ID" value="KAK3095250.1"/>
    <property type="molecule type" value="Genomic_DNA"/>
</dbReference>
<evidence type="ECO:0000313" key="3">
    <source>
        <dbReference type="Proteomes" id="UP001186944"/>
    </source>
</evidence>
<organism evidence="2 3">
    <name type="scientific">Pinctada imbricata</name>
    <name type="common">Atlantic pearl-oyster</name>
    <name type="synonym">Pinctada martensii</name>
    <dbReference type="NCBI Taxonomy" id="66713"/>
    <lineage>
        <taxon>Eukaryota</taxon>
        <taxon>Metazoa</taxon>
        <taxon>Spiralia</taxon>
        <taxon>Lophotrochozoa</taxon>
        <taxon>Mollusca</taxon>
        <taxon>Bivalvia</taxon>
        <taxon>Autobranchia</taxon>
        <taxon>Pteriomorphia</taxon>
        <taxon>Pterioida</taxon>
        <taxon>Pterioidea</taxon>
        <taxon>Pteriidae</taxon>
        <taxon>Pinctada</taxon>
    </lineage>
</organism>
<keyword evidence="3" id="KW-1185">Reference proteome</keyword>
<feature type="compositionally biased region" description="Polar residues" evidence="1">
    <location>
        <begin position="20"/>
        <end position="36"/>
    </location>
</feature>
<dbReference type="Proteomes" id="UP001186944">
    <property type="component" value="Unassembled WGS sequence"/>
</dbReference>
<accession>A0AA89BTI6</accession>
<proteinExistence type="predicted"/>
<evidence type="ECO:0000313" key="2">
    <source>
        <dbReference type="EMBL" id="KAK3095250.1"/>
    </source>
</evidence>
<feature type="region of interest" description="Disordered" evidence="1">
    <location>
        <begin position="1"/>
        <end position="36"/>
    </location>
</feature>
<sequence>MWEGRWSPTQASAGGFSPGTPVSSCSLDPLTPTSEPTDMEKHLALAAIILLQSIGLLHSQGNTETRFATNALASVFKQLEDFGEREVAEIKRTNDKFKQFIAFTVLAENEIKQRTAINDNRMHTVKNEKSSGVSNQCDGISCKTQHGEIQAIYKNLFDLEKDKLDKGKGMPYIVLFSHYIPCYGTREVRYSCAEELSNYVYAGSRTFKMIVVFRERYIGTDSEMSIRYMSAERISVYEKVETLKYVDVSARFPSEAILRGNAIFQKTYFDCIKDPDKAYKCHQRCIGDEKHVDMFVAQYVNFATFECTRGKRVSARLSDLTKKSLFECIANYIEENTGSGCRSCTRHTINFKYYLKVCAAFAKEYSTYIGYNKEPTNTYSQTWAVRPMFWKDAYRHDFHELPKGQRAIYCALRSFDVKSLCTKIRRDEHPEKLKLQVRDLNTELKRQLKEKARLLQQK</sequence>
<gene>
    <name evidence="2" type="ORF">FSP39_012178</name>
</gene>
<reference evidence="2" key="1">
    <citation type="submission" date="2019-08" db="EMBL/GenBank/DDBJ databases">
        <title>The improved chromosome-level genome for the pearl oyster Pinctada fucata martensii using PacBio sequencing and Hi-C.</title>
        <authorList>
            <person name="Zheng Z."/>
        </authorList>
    </citation>
    <scope>NUCLEOTIDE SEQUENCE</scope>
    <source>
        <strain evidence="2">ZZ-2019</strain>
        <tissue evidence="2">Adductor muscle</tissue>
    </source>
</reference>
<dbReference type="AlphaFoldDB" id="A0AA89BTI6"/>
<comment type="caution">
    <text evidence="2">The sequence shown here is derived from an EMBL/GenBank/DDBJ whole genome shotgun (WGS) entry which is preliminary data.</text>
</comment>